<evidence type="ECO:0000313" key="3">
    <source>
        <dbReference type="Proteomes" id="UP000662088"/>
    </source>
</evidence>
<dbReference type="InterPro" id="IPR036420">
    <property type="entry name" value="BRCT_dom_sf"/>
</dbReference>
<reference evidence="2" key="1">
    <citation type="submission" date="2020-08" db="EMBL/GenBank/DDBJ databases">
        <title>Genome public.</title>
        <authorList>
            <person name="Liu C."/>
            <person name="Sun Q."/>
        </authorList>
    </citation>
    <scope>NUCLEOTIDE SEQUENCE</scope>
    <source>
        <strain evidence="2">NSJ-42</strain>
    </source>
</reference>
<evidence type="ECO:0000259" key="1">
    <source>
        <dbReference type="SMART" id="SM00292"/>
    </source>
</evidence>
<dbReference type="InterPro" id="IPR001357">
    <property type="entry name" value="BRCT_dom"/>
</dbReference>
<proteinExistence type="predicted"/>
<dbReference type="SMART" id="SM00292">
    <property type="entry name" value="BRCT"/>
    <property type="match status" value="1"/>
</dbReference>
<keyword evidence="3" id="KW-1185">Reference proteome</keyword>
<dbReference type="AlphaFoldDB" id="A0A8I0DNJ6"/>
<dbReference type="Pfam" id="PF00533">
    <property type="entry name" value="BRCT"/>
    <property type="match status" value="1"/>
</dbReference>
<evidence type="ECO:0000313" key="2">
    <source>
        <dbReference type="EMBL" id="MBC5639206.1"/>
    </source>
</evidence>
<dbReference type="Proteomes" id="UP000662088">
    <property type="component" value="Unassembled WGS sequence"/>
</dbReference>
<organism evidence="2 3">
    <name type="scientific">Clostridium lentum</name>
    <dbReference type="NCBI Taxonomy" id="2763037"/>
    <lineage>
        <taxon>Bacteria</taxon>
        <taxon>Bacillati</taxon>
        <taxon>Bacillota</taxon>
        <taxon>Clostridia</taxon>
        <taxon>Eubacteriales</taxon>
        <taxon>Clostridiaceae</taxon>
        <taxon>Clostridium</taxon>
    </lineage>
</organism>
<dbReference type="CDD" id="cd17748">
    <property type="entry name" value="BRCT_DNA_ligase_like"/>
    <property type="match status" value="1"/>
</dbReference>
<name>A0A8I0DNJ6_9CLOT</name>
<dbReference type="RefSeq" id="WP_186834554.1">
    <property type="nucleotide sequence ID" value="NZ_JACOOQ010000002.1"/>
</dbReference>
<feature type="domain" description="BRCT" evidence="1">
    <location>
        <begin position="20"/>
        <end position="96"/>
    </location>
</feature>
<dbReference type="EMBL" id="JACOOQ010000002">
    <property type="protein sequence ID" value="MBC5639206.1"/>
    <property type="molecule type" value="Genomic_DNA"/>
</dbReference>
<protein>
    <submittedName>
        <fullName evidence="2">BRCT domain-containing protein</fullName>
    </submittedName>
</protein>
<gene>
    <name evidence="2" type="ORF">H8R92_01915</name>
</gene>
<sequence>MTEVMIDRVDSRNFNYDEGRKTLENEVVVFTGRGFTVRWELAQFARNCRAKVESTVTSRTTLLIVGEKPGGKLIKAKKMGCKIISCDDFYNILMGKDEENDIKEIELSLDILNI</sequence>
<dbReference type="Gene3D" id="3.40.50.10190">
    <property type="entry name" value="BRCT domain"/>
    <property type="match status" value="1"/>
</dbReference>
<dbReference type="SUPFAM" id="SSF52113">
    <property type="entry name" value="BRCT domain"/>
    <property type="match status" value="1"/>
</dbReference>
<accession>A0A8I0DNJ6</accession>
<comment type="caution">
    <text evidence="2">The sequence shown here is derived from an EMBL/GenBank/DDBJ whole genome shotgun (WGS) entry which is preliminary data.</text>
</comment>